<dbReference type="OrthoDB" id="4225515at2759"/>
<dbReference type="PaxDb" id="5061-CADANGAP00002791"/>
<feature type="region of interest" description="Disordered" evidence="1">
    <location>
        <begin position="139"/>
        <end position="173"/>
    </location>
</feature>
<dbReference type="OMA" id="WTATSME"/>
<reference evidence="3" key="1">
    <citation type="journal article" date="2016" name="Genome Announc.">
        <title>Draft genome sequence of Aspergillus niger strain An76.</title>
        <authorList>
            <person name="Gong W."/>
            <person name="Cheng Z."/>
            <person name="Zhang H."/>
            <person name="Liu L."/>
            <person name="Gao P."/>
            <person name="Wang L."/>
        </authorList>
    </citation>
    <scope>NUCLEOTIDE SEQUENCE [LARGE SCALE GENOMIC DNA]</scope>
    <source>
        <strain evidence="3">An76</strain>
    </source>
</reference>
<proteinExistence type="predicted"/>
<name>A0A100IRU4_ASPNG</name>
<feature type="compositionally biased region" description="Polar residues" evidence="1">
    <location>
        <begin position="464"/>
        <end position="481"/>
    </location>
</feature>
<evidence type="ECO:0000313" key="2">
    <source>
        <dbReference type="EMBL" id="GAQ46045.1"/>
    </source>
</evidence>
<protein>
    <submittedName>
        <fullName evidence="2">Similar to An02g13380</fullName>
    </submittedName>
</protein>
<sequence length="564" mass="61476">MADGYPRPPGESNAFHSCRNRSQTASILPTATPPRKRASSFYTVRGPEIVDESVPDPFYLEHTPGGASPWGSRRPGSRDVRGSEEGNPYSMISSVYSKDIPFAVTARGESARLRSNNNRSTLSVVELEHQLGLQQVASSRPWGTASGHHDHSSFSSVQTEATPDLTPSSSFSSNYSAPIYPDNSLPAVESLPVHAPPIPPSPRHNVYPYSSTPLNQSQVTLCTQPSTPVRQGRPHTATPNASSDTLVMHQGDSHDPPSHRGKPLPSLPNGARNGIAHSGRKGPPPPIRPPIAPSMISPPSRINPVTMEPHATHFEKAMFIPSNDCPSPVPSPSPGSPLLERYPTASSARDRPSTSASRPAYCEQSVWESDSDTESVDPKSLSKKPMDKLKKVRSRVHLRVAKSAPKLQPPQTPNSQHSNHLEKFSSMPDQPPEDLCPSPARKTVKARSREALRPAAETLRLVAPSTTSLVPPQSRRGSGQARTIDIDRTTAAAMQAKSRRRPRSDSKKSLSPEREKVCTLCREERSDKAILSLARPPLYKRVWESLRVLGCHGDITPPRSRRPM</sequence>
<feature type="region of interest" description="Disordered" evidence="1">
    <location>
        <begin position="1"/>
        <end position="90"/>
    </location>
</feature>
<dbReference type="Proteomes" id="UP000068243">
    <property type="component" value="Unassembled WGS sequence"/>
</dbReference>
<dbReference type="VEuPathDB" id="FungiDB:ATCC64974_52130"/>
<dbReference type="VEuPathDB" id="FungiDB:An02g13380"/>
<feature type="compositionally biased region" description="Polar residues" evidence="1">
    <location>
        <begin position="20"/>
        <end position="29"/>
    </location>
</feature>
<comment type="caution">
    <text evidence="2">The sequence shown here is derived from an EMBL/GenBank/DDBJ whole genome shotgun (WGS) entry which is preliminary data.</text>
</comment>
<evidence type="ECO:0000313" key="3">
    <source>
        <dbReference type="Proteomes" id="UP000068243"/>
    </source>
</evidence>
<dbReference type="VEuPathDB" id="FungiDB:M747DRAFT_166426"/>
<feature type="compositionally biased region" description="Polar residues" evidence="1">
    <location>
        <begin position="153"/>
        <end position="167"/>
    </location>
</feature>
<dbReference type="VEuPathDB" id="FungiDB:ASPNIDRAFT2_1088188"/>
<feature type="compositionally biased region" description="Basic and acidic residues" evidence="1">
    <location>
        <begin position="503"/>
        <end position="516"/>
    </location>
</feature>
<feature type="compositionally biased region" description="Basic residues" evidence="1">
    <location>
        <begin position="390"/>
        <end position="400"/>
    </location>
</feature>
<feature type="region of interest" description="Disordered" evidence="1">
    <location>
        <begin position="462"/>
        <end position="516"/>
    </location>
</feature>
<feature type="compositionally biased region" description="Low complexity" evidence="1">
    <location>
        <begin position="293"/>
        <end position="302"/>
    </location>
</feature>
<feature type="region of interest" description="Disordered" evidence="1">
    <location>
        <begin position="191"/>
        <end position="306"/>
    </location>
</feature>
<evidence type="ECO:0000256" key="1">
    <source>
        <dbReference type="SAM" id="MobiDB-lite"/>
    </source>
</evidence>
<feature type="region of interest" description="Disordered" evidence="1">
    <location>
        <begin position="321"/>
        <end position="436"/>
    </location>
</feature>
<dbReference type="EMBL" id="BCMY01000019">
    <property type="protein sequence ID" value="GAQ46045.1"/>
    <property type="molecule type" value="Genomic_DNA"/>
</dbReference>
<gene>
    <name evidence="2" type="ORF">ABL_08706</name>
</gene>
<feature type="compositionally biased region" description="Polar residues" evidence="1">
    <location>
        <begin position="208"/>
        <end position="229"/>
    </location>
</feature>
<dbReference type="AlphaFoldDB" id="A0A100IRU4"/>
<accession>A0A100IRU4</accession>
<organism evidence="2 3">
    <name type="scientific">Aspergillus niger</name>
    <dbReference type="NCBI Taxonomy" id="5061"/>
    <lineage>
        <taxon>Eukaryota</taxon>
        <taxon>Fungi</taxon>
        <taxon>Dikarya</taxon>
        <taxon>Ascomycota</taxon>
        <taxon>Pezizomycotina</taxon>
        <taxon>Eurotiomycetes</taxon>
        <taxon>Eurotiomycetidae</taxon>
        <taxon>Eurotiales</taxon>
        <taxon>Aspergillaceae</taxon>
        <taxon>Aspergillus</taxon>
        <taxon>Aspergillus subgen. Circumdati</taxon>
    </lineage>
</organism>
<feature type="compositionally biased region" description="Pro residues" evidence="1">
    <location>
        <begin position="282"/>
        <end position="292"/>
    </location>
</feature>